<gene>
    <name evidence="1" type="ORF">RT717_12450</name>
</gene>
<organism evidence="1 2">
    <name type="scientific">Imperialibacter roseus</name>
    <dbReference type="NCBI Taxonomy" id="1324217"/>
    <lineage>
        <taxon>Bacteria</taxon>
        <taxon>Pseudomonadati</taxon>
        <taxon>Bacteroidota</taxon>
        <taxon>Cytophagia</taxon>
        <taxon>Cytophagales</taxon>
        <taxon>Flammeovirgaceae</taxon>
        <taxon>Imperialibacter</taxon>
    </lineage>
</organism>
<dbReference type="Proteomes" id="UP001302349">
    <property type="component" value="Chromosome"/>
</dbReference>
<keyword evidence="2" id="KW-1185">Reference proteome</keyword>
<dbReference type="RefSeq" id="WP_317492068.1">
    <property type="nucleotide sequence ID" value="NZ_CP136051.1"/>
</dbReference>
<dbReference type="EMBL" id="CP136051">
    <property type="protein sequence ID" value="WOK09450.1"/>
    <property type="molecule type" value="Genomic_DNA"/>
</dbReference>
<name>A0ABZ0IWL4_9BACT</name>
<sequence>MALIKDSYLPVPWDFREVMDEVKTQEKDGVIYYFTTEPDMESAEGKILDIVETPEGEFLLTSNGDKVRLDKIVTLYGKPGPSYHIYDGYANVCLNTHKDNC</sequence>
<proteinExistence type="predicted"/>
<evidence type="ECO:0000313" key="2">
    <source>
        <dbReference type="Proteomes" id="UP001302349"/>
    </source>
</evidence>
<accession>A0ABZ0IWL4</accession>
<protein>
    <submittedName>
        <fullName evidence="1">Uncharacterized protein</fullName>
    </submittedName>
</protein>
<evidence type="ECO:0000313" key="1">
    <source>
        <dbReference type="EMBL" id="WOK09450.1"/>
    </source>
</evidence>
<reference evidence="1 2" key="1">
    <citation type="journal article" date="2023" name="Microbiol. Resour. Announc.">
        <title>Complete Genome Sequence of Imperialibacter roseus strain P4T.</title>
        <authorList>
            <person name="Tizabi D.R."/>
            <person name="Bachvaroff T."/>
            <person name="Hill R.T."/>
        </authorList>
    </citation>
    <scope>NUCLEOTIDE SEQUENCE [LARGE SCALE GENOMIC DNA]</scope>
    <source>
        <strain evidence="1 2">P4T</strain>
    </source>
</reference>